<dbReference type="EMBL" id="JAAGVY010000017">
    <property type="protein sequence ID" value="NEN23948.1"/>
    <property type="molecule type" value="Genomic_DNA"/>
</dbReference>
<gene>
    <name evidence="2" type="ORF">G3O08_10600</name>
</gene>
<proteinExistence type="predicted"/>
<name>A0A7K3WQZ1_9FLAO</name>
<evidence type="ECO:0000313" key="3">
    <source>
        <dbReference type="Proteomes" id="UP000486602"/>
    </source>
</evidence>
<dbReference type="Proteomes" id="UP000486602">
    <property type="component" value="Unassembled WGS sequence"/>
</dbReference>
<evidence type="ECO:0000313" key="2">
    <source>
        <dbReference type="EMBL" id="NEN23948.1"/>
    </source>
</evidence>
<organism evidence="2 3">
    <name type="scientific">Cryomorpha ignava</name>
    <dbReference type="NCBI Taxonomy" id="101383"/>
    <lineage>
        <taxon>Bacteria</taxon>
        <taxon>Pseudomonadati</taxon>
        <taxon>Bacteroidota</taxon>
        <taxon>Flavobacteriia</taxon>
        <taxon>Flavobacteriales</taxon>
        <taxon>Cryomorphaceae</taxon>
        <taxon>Cryomorpha</taxon>
    </lineage>
</organism>
<sequence length="214" mass="23956">MRQLFLAMKALLASIFLLFSLGSHAQNAIGIKGFKYFVSENTAPQLGNTISGELFFSIPVTDNNLVVARGGIIYINHKIRFDTIPNYLVEYVGNQVTVFPGTLVQKKFDEFQVAIGADLNFLNFDKFQAYLGADVLAGSYDSVYDSKNKRYSKSETASGAILGFRVRVGASYMVNNWLEPFIEISYYGKRYYGIADLSAMDYGFGLKFWINGKD</sequence>
<evidence type="ECO:0008006" key="4">
    <source>
        <dbReference type="Google" id="ProtNLM"/>
    </source>
</evidence>
<comment type="caution">
    <text evidence="2">The sequence shown here is derived from an EMBL/GenBank/DDBJ whole genome shotgun (WGS) entry which is preliminary data.</text>
</comment>
<protein>
    <recommendedName>
        <fullName evidence="4">Outer membrane protein beta-barrel domain-containing protein</fullName>
    </recommendedName>
</protein>
<feature type="chain" id="PRO_5029761710" description="Outer membrane protein beta-barrel domain-containing protein" evidence="1">
    <location>
        <begin position="26"/>
        <end position="214"/>
    </location>
</feature>
<evidence type="ECO:0000256" key="1">
    <source>
        <dbReference type="SAM" id="SignalP"/>
    </source>
</evidence>
<dbReference type="RefSeq" id="WP_163285339.1">
    <property type="nucleotide sequence ID" value="NZ_JAAGVY010000017.1"/>
</dbReference>
<dbReference type="AlphaFoldDB" id="A0A7K3WQZ1"/>
<accession>A0A7K3WQZ1</accession>
<keyword evidence="1" id="KW-0732">Signal</keyword>
<feature type="signal peptide" evidence="1">
    <location>
        <begin position="1"/>
        <end position="25"/>
    </location>
</feature>
<keyword evidence="3" id="KW-1185">Reference proteome</keyword>
<reference evidence="2 3" key="1">
    <citation type="submission" date="2020-02" db="EMBL/GenBank/DDBJ databases">
        <title>Out from the shadows clarifying the taxonomy of the family Cryomorphaceae and related taxa by utilizing the GTDB taxonomic framework.</title>
        <authorList>
            <person name="Bowman J.P."/>
        </authorList>
    </citation>
    <scope>NUCLEOTIDE SEQUENCE [LARGE SCALE GENOMIC DNA]</scope>
    <source>
        <strain evidence="2 3">QSSC 1-22</strain>
    </source>
</reference>